<dbReference type="RefSeq" id="WP_145113767.1">
    <property type="nucleotide sequence ID" value="NZ_CP036349.1"/>
</dbReference>
<evidence type="ECO:0000256" key="6">
    <source>
        <dbReference type="ARBA" id="ARBA00023274"/>
    </source>
</evidence>
<reference evidence="10 11" key="1">
    <citation type="submission" date="2019-02" db="EMBL/GenBank/DDBJ databases">
        <title>Deep-cultivation of Planctomycetes and their phenomic and genomic characterization uncovers novel biology.</title>
        <authorList>
            <person name="Wiegand S."/>
            <person name="Jogler M."/>
            <person name="Boedeker C."/>
            <person name="Pinto D."/>
            <person name="Vollmers J."/>
            <person name="Rivas-Marin E."/>
            <person name="Kohn T."/>
            <person name="Peeters S.H."/>
            <person name="Heuer A."/>
            <person name="Rast P."/>
            <person name="Oberbeckmann S."/>
            <person name="Bunk B."/>
            <person name="Jeske O."/>
            <person name="Meyerdierks A."/>
            <person name="Storesund J.E."/>
            <person name="Kallscheuer N."/>
            <person name="Luecker S."/>
            <person name="Lage O.M."/>
            <person name="Pohl T."/>
            <person name="Merkel B.J."/>
            <person name="Hornburger P."/>
            <person name="Mueller R.-W."/>
            <person name="Bruemmer F."/>
            <person name="Labrenz M."/>
            <person name="Spormann A.M."/>
            <person name="Op den Camp H."/>
            <person name="Overmann J."/>
            <person name="Amann R."/>
            <person name="Jetten M.S.M."/>
            <person name="Mascher T."/>
            <person name="Medema M.H."/>
            <person name="Devos D.P."/>
            <person name="Kaster A.-K."/>
            <person name="Ovreas L."/>
            <person name="Rohde M."/>
            <person name="Galperin M.Y."/>
            <person name="Jogler C."/>
        </authorList>
    </citation>
    <scope>NUCLEOTIDE SEQUENCE [LARGE SCALE GENOMIC DNA]</scope>
    <source>
        <strain evidence="10 11">Spa11</strain>
    </source>
</reference>
<keyword evidence="6 8" id="KW-0687">Ribonucleoprotein</keyword>
<dbReference type="Proteomes" id="UP000316426">
    <property type="component" value="Chromosome"/>
</dbReference>
<dbReference type="GO" id="GO:0015935">
    <property type="term" value="C:small ribosomal subunit"/>
    <property type="evidence" value="ECO:0007669"/>
    <property type="project" value="TreeGrafter"/>
</dbReference>
<comment type="function">
    <text evidence="1 8">Binds directly to 16S ribosomal RNA.</text>
</comment>
<keyword evidence="3 8" id="KW-0699">rRNA-binding</keyword>
<name>A0A518KAW0_9BACT</name>
<comment type="similarity">
    <text evidence="2 8">Belongs to the bacterial ribosomal protein bS20 family.</text>
</comment>
<dbReference type="HAMAP" id="MF_00500">
    <property type="entry name" value="Ribosomal_bS20"/>
    <property type="match status" value="1"/>
</dbReference>
<dbReference type="Pfam" id="PF01649">
    <property type="entry name" value="Ribosomal_S20p"/>
    <property type="match status" value="1"/>
</dbReference>
<dbReference type="PANTHER" id="PTHR33398">
    <property type="entry name" value="30S RIBOSOMAL PROTEIN S20"/>
    <property type="match status" value="1"/>
</dbReference>
<evidence type="ECO:0000256" key="7">
    <source>
        <dbReference type="ARBA" id="ARBA00035136"/>
    </source>
</evidence>
<organism evidence="10 11">
    <name type="scientific">Botrimarina mediterranea</name>
    <dbReference type="NCBI Taxonomy" id="2528022"/>
    <lineage>
        <taxon>Bacteria</taxon>
        <taxon>Pseudomonadati</taxon>
        <taxon>Planctomycetota</taxon>
        <taxon>Planctomycetia</taxon>
        <taxon>Pirellulales</taxon>
        <taxon>Lacipirellulaceae</taxon>
        <taxon>Botrimarina</taxon>
    </lineage>
</organism>
<dbReference type="InterPro" id="IPR036510">
    <property type="entry name" value="Ribosomal_bS20_sf"/>
</dbReference>
<dbReference type="PANTHER" id="PTHR33398:SF1">
    <property type="entry name" value="SMALL RIBOSOMAL SUBUNIT PROTEIN BS20C"/>
    <property type="match status" value="1"/>
</dbReference>
<evidence type="ECO:0000313" key="10">
    <source>
        <dbReference type="EMBL" id="QDV74929.1"/>
    </source>
</evidence>
<keyword evidence="11" id="KW-1185">Reference proteome</keyword>
<evidence type="ECO:0000256" key="2">
    <source>
        <dbReference type="ARBA" id="ARBA00007634"/>
    </source>
</evidence>
<dbReference type="NCBIfam" id="TIGR00029">
    <property type="entry name" value="S20"/>
    <property type="match status" value="1"/>
</dbReference>
<keyword evidence="5 8" id="KW-0689">Ribosomal protein</keyword>
<evidence type="ECO:0000256" key="1">
    <source>
        <dbReference type="ARBA" id="ARBA00003134"/>
    </source>
</evidence>
<dbReference type="Gene3D" id="1.20.58.110">
    <property type="entry name" value="Ribosomal protein S20"/>
    <property type="match status" value="1"/>
</dbReference>
<dbReference type="GO" id="GO:0005829">
    <property type="term" value="C:cytosol"/>
    <property type="evidence" value="ECO:0007669"/>
    <property type="project" value="TreeGrafter"/>
</dbReference>
<dbReference type="GO" id="GO:0006412">
    <property type="term" value="P:translation"/>
    <property type="evidence" value="ECO:0007669"/>
    <property type="project" value="UniProtKB-UniRule"/>
</dbReference>
<dbReference type="AlphaFoldDB" id="A0A518KAW0"/>
<dbReference type="KEGG" id="bmei:Spa11_31380"/>
<evidence type="ECO:0000313" key="11">
    <source>
        <dbReference type="Proteomes" id="UP000316426"/>
    </source>
</evidence>
<gene>
    <name evidence="8 10" type="primary">rpsT</name>
    <name evidence="10" type="ORF">Spa11_31380</name>
</gene>
<dbReference type="GO" id="GO:0003735">
    <property type="term" value="F:structural constituent of ribosome"/>
    <property type="evidence" value="ECO:0007669"/>
    <property type="project" value="InterPro"/>
</dbReference>
<proteinExistence type="inferred from homology"/>
<accession>A0A518KAW0</accession>
<keyword evidence="4 8" id="KW-0694">RNA-binding</keyword>
<dbReference type="SUPFAM" id="SSF46992">
    <property type="entry name" value="Ribosomal protein S20"/>
    <property type="match status" value="1"/>
</dbReference>
<dbReference type="GO" id="GO:0070181">
    <property type="term" value="F:small ribosomal subunit rRNA binding"/>
    <property type="evidence" value="ECO:0007669"/>
    <property type="project" value="TreeGrafter"/>
</dbReference>
<protein>
    <recommendedName>
        <fullName evidence="7 8">Small ribosomal subunit protein bS20</fullName>
    </recommendedName>
</protein>
<evidence type="ECO:0000256" key="4">
    <source>
        <dbReference type="ARBA" id="ARBA00022884"/>
    </source>
</evidence>
<sequence>MPNSASAKKSLRQNQERRLANRSVRSSLRTQIKKVRAAIAAGDAEKCDAEFKTVQKKLDKAAASNLIHDNSAARTKARLTKAIKAVKAKAQG</sequence>
<evidence type="ECO:0000256" key="3">
    <source>
        <dbReference type="ARBA" id="ARBA00022730"/>
    </source>
</evidence>
<dbReference type="FunFam" id="1.20.58.110:FF:000001">
    <property type="entry name" value="30S ribosomal protein S20"/>
    <property type="match status" value="1"/>
</dbReference>
<evidence type="ECO:0000256" key="5">
    <source>
        <dbReference type="ARBA" id="ARBA00022980"/>
    </source>
</evidence>
<dbReference type="InterPro" id="IPR002583">
    <property type="entry name" value="Ribosomal_bS20"/>
</dbReference>
<evidence type="ECO:0000256" key="8">
    <source>
        <dbReference type="HAMAP-Rule" id="MF_00500"/>
    </source>
</evidence>
<evidence type="ECO:0000256" key="9">
    <source>
        <dbReference type="SAM" id="MobiDB-lite"/>
    </source>
</evidence>
<dbReference type="EMBL" id="CP036349">
    <property type="protein sequence ID" value="QDV74929.1"/>
    <property type="molecule type" value="Genomic_DNA"/>
</dbReference>
<feature type="region of interest" description="Disordered" evidence="9">
    <location>
        <begin position="1"/>
        <end position="27"/>
    </location>
</feature>